<proteinExistence type="predicted"/>
<dbReference type="AlphaFoldDB" id="A0A378XFR1"/>
<reference evidence="2 3" key="1">
    <citation type="submission" date="2018-06" db="EMBL/GenBank/DDBJ databases">
        <authorList>
            <consortium name="Pathogen Informatics"/>
            <person name="Doyle S."/>
        </authorList>
    </citation>
    <scope>NUCLEOTIDE SEQUENCE [LARGE SCALE GENOMIC DNA]</scope>
    <source>
        <strain evidence="2 3">NCTC11997</strain>
    </source>
</reference>
<protein>
    <submittedName>
        <fullName evidence="2">Uncharacterized protein</fullName>
    </submittedName>
</protein>
<evidence type="ECO:0000313" key="3">
    <source>
        <dbReference type="Proteomes" id="UP000254603"/>
    </source>
</evidence>
<gene>
    <name evidence="1" type="ORF">I6G29_07995</name>
    <name evidence="2" type="ORF">NCTC11997_01660</name>
</gene>
<reference evidence="1 4" key="2">
    <citation type="submission" date="2020-12" db="EMBL/GenBank/DDBJ databases">
        <title>FDA dAtabase for Regulatory Grade micrObial Sequences (FDA-ARGOS): Supporting development and validation of Infectious Disease Dx tests.</title>
        <authorList>
            <person name="Sproer C."/>
            <person name="Gronow S."/>
            <person name="Severitt S."/>
            <person name="Schroder I."/>
            <person name="Tallon L."/>
            <person name="Sadzewicz L."/>
            <person name="Zhao X."/>
            <person name="Boylan J."/>
            <person name="Ott S."/>
            <person name="Bowen H."/>
            <person name="Vavikolanu K."/>
            <person name="Mehta A."/>
            <person name="Aluvathingal J."/>
            <person name="Nadendla S."/>
            <person name="Lowell S."/>
            <person name="Myers T."/>
            <person name="Yan Y."/>
            <person name="Sichtig H."/>
        </authorList>
    </citation>
    <scope>NUCLEOTIDE SEQUENCE [LARGE SCALE GENOMIC DNA]</scope>
    <source>
        <strain evidence="1 4">FDAARGOS_872</strain>
    </source>
</reference>
<dbReference type="RefSeq" id="WP_018573962.1">
    <property type="nucleotide sequence ID" value="NZ_CP065725.1"/>
</dbReference>
<keyword evidence="4" id="KW-1185">Reference proteome</keyword>
<dbReference type="OrthoDB" id="9147184at2"/>
<accession>A0A378XFR1</accession>
<dbReference type="EMBL" id="UGSB01000001">
    <property type="protein sequence ID" value="SUA54914.1"/>
    <property type="molecule type" value="Genomic_DNA"/>
</dbReference>
<dbReference type="Proteomes" id="UP000254603">
    <property type="component" value="Unassembled WGS sequence"/>
</dbReference>
<evidence type="ECO:0000313" key="2">
    <source>
        <dbReference type="EMBL" id="SUA54914.1"/>
    </source>
</evidence>
<organism evidence="2 3">
    <name type="scientific">Oligella ureolytica</name>
    <dbReference type="NCBI Taxonomy" id="90244"/>
    <lineage>
        <taxon>Bacteria</taxon>
        <taxon>Pseudomonadati</taxon>
        <taxon>Pseudomonadota</taxon>
        <taxon>Betaproteobacteria</taxon>
        <taxon>Burkholderiales</taxon>
        <taxon>Alcaligenaceae</taxon>
        <taxon>Oligella</taxon>
    </lineage>
</organism>
<evidence type="ECO:0000313" key="1">
    <source>
        <dbReference type="EMBL" id="QPT39135.1"/>
    </source>
</evidence>
<evidence type="ECO:0000313" key="4">
    <source>
        <dbReference type="Proteomes" id="UP000594903"/>
    </source>
</evidence>
<dbReference type="STRING" id="1122619.GCA_000373745_00782"/>
<dbReference type="EMBL" id="CP065725">
    <property type="protein sequence ID" value="QPT39135.1"/>
    <property type="molecule type" value="Genomic_DNA"/>
</dbReference>
<sequence length="266" mass="30928">MNALGYEVTWENRTARDRSHLITLTDYQQARERLIYSRATHLNQLSDKLREPRVRSVLSAVLASKDEISAGEVNPNDVQYLEDLGLIQTRPSIRISNRIYREVLPRELTWTTQIMIANQEQSWYVTPEHRLDMAKLLAAFQQFFREHSDIWSQGFDYKEAAPQLLMQVFLQRIINGGGRINREYGLGRKRTDLLIEWPLDAGQGMYGPLQRVVIELKIQRGSLDAVLATGLEQTADYVRRVGAAEAHLVIFNRNPEVNWDDRIWHR</sequence>
<name>A0A378XFR1_9BURK</name>
<dbReference type="Proteomes" id="UP000594903">
    <property type="component" value="Chromosome"/>
</dbReference>